<accession>A0A5A7PT78</accession>
<keyword evidence="2" id="KW-1185">Reference proteome</keyword>
<reference evidence="2" key="1">
    <citation type="journal article" date="2019" name="Curr. Biol.">
        <title>Genome Sequence of Striga asiatica Provides Insight into the Evolution of Plant Parasitism.</title>
        <authorList>
            <person name="Yoshida S."/>
            <person name="Kim S."/>
            <person name="Wafula E.K."/>
            <person name="Tanskanen J."/>
            <person name="Kim Y.M."/>
            <person name="Honaas L."/>
            <person name="Yang Z."/>
            <person name="Spallek T."/>
            <person name="Conn C.E."/>
            <person name="Ichihashi Y."/>
            <person name="Cheong K."/>
            <person name="Cui S."/>
            <person name="Der J.P."/>
            <person name="Gundlach H."/>
            <person name="Jiao Y."/>
            <person name="Hori C."/>
            <person name="Ishida J.K."/>
            <person name="Kasahara H."/>
            <person name="Kiba T."/>
            <person name="Kim M.S."/>
            <person name="Koo N."/>
            <person name="Laohavisit A."/>
            <person name="Lee Y.H."/>
            <person name="Lumba S."/>
            <person name="McCourt P."/>
            <person name="Mortimer J.C."/>
            <person name="Mutuku J.M."/>
            <person name="Nomura T."/>
            <person name="Sasaki-Sekimoto Y."/>
            <person name="Seto Y."/>
            <person name="Wang Y."/>
            <person name="Wakatake T."/>
            <person name="Sakakibara H."/>
            <person name="Demura T."/>
            <person name="Yamaguchi S."/>
            <person name="Yoneyama K."/>
            <person name="Manabe R.I."/>
            <person name="Nelson D.C."/>
            <person name="Schulman A.H."/>
            <person name="Timko M.P."/>
            <person name="dePamphilis C.W."/>
            <person name="Choi D."/>
            <person name="Shirasu K."/>
        </authorList>
    </citation>
    <scope>NUCLEOTIDE SEQUENCE [LARGE SCALE GENOMIC DNA]</scope>
    <source>
        <strain evidence="2">cv. UVA1</strain>
    </source>
</reference>
<name>A0A5A7PT78_STRAF</name>
<dbReference type="AlphaFoldDB" id="A0A5A7PT78"/>
<keyword evidence="1" id="KW-0436">Ligase</keyword>
<gene>
    <name evidence="1" type="ORF">STAS_12146</name>
</gene>
<evidence type="ECO:0000313" key="1">
    <source>
        <dbReference type="EMBL" id="GER35841.1"/>
    </source>
</evidence>
<dbReference type="Proteomes" id="UP000325081">
    <property type="component" value="Unassembled WGS sequence"/>
</dbReference>
<protein>
    <submittedName>
        <fullName evidence="1">Phenylalanine--tRNA ligase alpha subunit</fullName>
    </submittedName>
</protein>
<organism evidence="1 2">
    <name type="scientific">Striga asiatica</name>
    <name type="common">Asiatic witchweed</name>
    <name type="synonym">Buchnera asiatica</name>
    <dbReference type="NCBI Taxonomy" id="4170"/>
    <lineage>
        <taxon>Eukaryota</taxon>
        <taxon>Viridiplantae</taxon>
        <taxon>Streptophyta</taxon>
        <taxon>Embryophyta</taxon>
        <taxon>Tracheophyta</taxon>
        <taxon>Spermatophyta</taxon>
        <taxon>Magnoliopsida</taxon>
        <taxon>eudicotyledons</taxon>
        <taxon>Gunneridae</taxon>
        <taxon>Pentapetalae</taxon>
        <taxon>asterids</taxon>
        <taxon>lamiids</taxon>
        <taxon>Lamiales</taxon>
        <taxon>Orobanchaceae</taxon>
        <taxon>Buchnereae</taxon>
        <taxon>Striga</taxon>
    </lineage>
</organism>
<comment type="caution">
    <text evidence="1">The sequence shown here is derived from an EMBL/GenBank/DDBJ whole genome shotgun (WGS) entry which is preliminary data.</text>
</comment>
<evidence type="ECO:0000313" key="2">
    <source>
        <dbReference type="Proteomes" id="UP000325081"/>
    </source>
</evidence>
<sequence length="167" mass="19061">MCRRKYCAGEPAATLTPPTVNRHRLPSPLRIRYASGDFAVEDGIVVGEAAVFRPSLATGRSIPSPLSLTNVTSSPAFTSQAAEIAGERAPRTLRRATMSTTASVGIVSLISRWWRRSFSDENMCRFQKNQRRRLELVTDNDERIGQPTELCVQYVRWRRRRWRHCRK</sequence>
<dbReference type="EMBL" id="BKCP01005028">
    <property type="protein sequence ID" value="GER35841.1"/>
    <property type="molecule type" value="Genomic_DNA"/>
</dbReference>
<proteinExistence type="predicted"/>
<dbReference type="GO" id="GO:0016874">
    <property type="term" value="F:ligase activity"/>
    <property type="evidence" value="ECO:0007669"/>
    <property type="project" value="UniProtKB-KW"/>
</dbReference>